<dbReference type="EMBL" id="JACOIH010000005">
    <property type="protein sequence ID" value="MBC3938284.1"/>
    <property type="molecule type" value="Genomic_DNA"/>
</dbReference>
<gene>
    <name evidence="2" type="ORF">H8R05_05140</name>
</gene>
<keyword evidence="3" id="KW-1185">Reference proteome</keyword>
<accession>A0ABR7ACV6</accession>
<dbReference type="Proteomes" id="UP000602181">
    <property type="component" value="Unassembled WGS sequence"/>
</dbReference>
<reference evidence="2 3" key="1">
    <citation type="submission" date="2020-08" db="EMBL/GenBank/DDBJ databases">
        <authorList>
            <person name="Liu C."/>
            <person name="Sun Q."/>
        </authorList>
    </citation>
    <scope>NUCLEOTIDE SEQUENCE [LARGE SCALE GENOMIC DNA]</scope>
    <source>
        <strain evidence="2 3">22A2-44</strain>
    </source>
</reference>
<sequence length="251" mass="26703">MAIAKATIPGLANGTEYGVRLFVEGKFGYQTALEGATAMATPRAGQYLGDMPTETVINLPYTDAGYFQGVLITMDHAGFPADSATIWGTAAYEKISTTYSYLVNTLNTALDAFSDRLACADKIMPTTSRWSSYVTADRTFRAFLLSSTEIAANWSSSDPVNGTLIDYFSGDASTAKAKRVRGQIFYTRNLGPTSTSGRYYSCVVTSDGGAALNGGQSGSTSTSNWIVPALNLPKSTLVKTEPNADGSYDLL</sequence>
<evidence type="ECO:0000313" key="3">
    <source>
        <dbReference type="Proteomes" id="UP000602181"/>
    </source>
</evidence>
<proteinExistence type="predicted"/>
<evidence type="ECO:0000313" key="2">
    <source>
        <dbReference type="EMBL" id="MBC3938284.1"/>
    </source>
</evidence>
<dbReference type="InterPro" id="IPR046240">
    <property type="entry name" value="DUF6273"/>
</dbReference>
<name>A0ABR7ACV6_9FIRM</name>
<comment type="caution">
    <text evidence="2">The sequence shown here is derived from an EMBL/GenBank/DDBJ whole genome shotgun (WGS) entry which is preliminary data.</text>
</comment>
<protein>
    <recommendedName>
        <fullName evidence="1">DUF6273 domain-containing protein</fullName>
    </recommendedName>
</protein>
<dbReference type="Pfam" id="PF19789">
    <property type="entry name" value="DUF6273"/>
    <property type="match status" value="1"/>
</dbReference>
<organism evidence="2 3">
    <name type="scientific">Anaerotruncus massiliensis</name>
    <name type="common">ex Togo et al. 2019</name>
    <dbReference type="NCBI Taxonomy" id="1673720"/>
    <lineage>
        <taxon>Bacteria</taxon>
        <taxon>Bacillati</taxon>
        <taxon>Bacillota</taxon>
        <taxon>Clostridia</taxon>
        <taxon>Eubacteriales</taxon>
        <taxon>Oscillospiraceae</taxon>
        <taxon>Anaerotruncus</taxon>
    </lineage>
</organism>
<dbReference type="RefSeq" id="WP_147437521.1">
    <property type="nucleotide sequence ID" value="NZ_JACOIH010000005.1"/>
</dbReference>
<feature type="domain" description="DUF6273" evidence="1">
    <location>
        <begin position="135"/>
        <end position="233"/>
    </location>
</feature>
<evidence type="ECO:0000259" key="1">
    <source>
        <dbReference type="Pfam" id="PF19789"/>
    </source>
</evidence>